<reference evidence="2" key="1">
    <citation type="journal article" date="2014" name="Front. Microbiol.">
        <title>High frequency of phylogenetically diverse reductive dehalogenase-homologous genes in deep subseafloor sedimentary metagenomes.</title>
        <authorList>
            <person name="Kawai M."/>
            <person name="Futagami T."/>
            <person name="Toyoda A."/>
            <person name="Takaki Y."/>
            <person name="Nishi S."/>
            <person name="Hori S."/>
            <person name="Arai W."/>
            <person name="Tsubouchi T."/>
            <person name="Morono Y."/>
            <person name="Uchiyama I."/>
            <person name="Ito T."/>
            <person name="Fujiyama A."/>
            <person name="Inagaki F."/>
            <person name="Takami H."/>
        </authorList>
    </citation>
    <scope>NUCLEOTIDE SEQUENCE</scope>
    <source>
        <strain evidence="2">Expedition CK06-06</strain>
    </source>
</reference>
<comment type="caution">
    <text evidence="2">The sequence shown here is derived from an EMBL/GenBank/DDBJ whole genome shotgun (WGS) entry which is preliminary data.</text>
</comment>
<dbReference type="Gene3D" id="3.40.960.10">
    <property type="entry name" value="VSR Endonuclease"/>
    <property type="match status" value="1"/>
</dbReference>
<accession>X1JFX6</accession>
<evidence type="ECO:0000313" key="2">
    <source>
        <dbReference type="EMBL" id="GAH77234.1"/>
    </source>
</evidence>
<dbReference type="AlphaFoldDB" id="X1JFX6"/>
<feature type="domain" description="Nuclease associated modular" evidence="1">
    <location>
        <begin position="33"/>
        <end position="54"/>
    </location>
</feature>
<gene>
    <name evidence="2" type="ORF">S03H2_62393</name>
</gene>
<organism evidence="2">
    <name type="scientific">marine sediment metagenome</name>
    <dbReference type="NCBI Taxonomy" id="412755"/>
    <lineage>
        <taxon>unclassified sequences</taxon>
        <taxon>metagenomes</taxon>
        <taxon>ecological metagenomes</taxon>
    </lineage>
</organism>
<sequence length="176" mass="21128">MRGYNIPTRDFKFKKGERTGKTFEELYGEEKAKEMKVKLSKAHSGENNHFYGKTPWNKGKKWPSDVVYKMLLRRTPNNEEKFLIAFFQEYTIPYKFVGDGKVIIDNRNPDFINTDGQKKIIEFFGEHWHKSEDEEIKREIYKRYGFDLLVIWGKDLKDKNTLLSKVLDFEERKNDR</sequence>
<dbReference type="GO" id="GO:0003677">
    <property type="term" value="F:DNA binding"/>
    <property type="evidence" value="ECO:0007669"/>
    <property type="project" value="InterPro"/>
</dbReference>
<protein>
    <recommendedName>
        <fullName evidence="1">Nuclease associated modular domain-containing protein</fullName>
    </recommendedName>
</protein>
<evidence type="ECO:0000259" key="1">
    <source>
        <dbReference type="Pfam" id="PF07460"/>
    </source>
</evidence>
<dbReference type="Pfam" id="PF07460">
    <property type="entry name" value="NUMOD3"/>
    <property type="match status" value="1"/>
</dbReference>
<name>X1JFX6_9ZZZZ</name>
<proteinExistence type="predicted"/>
<dbReference type="InterPro" id="IPR003611">
    <property type="entry name" value="NUMOD3"/>
</dbReference>
<dbReference type="EMBL" id="BARU01040352">
    <property type="protein sequence ID" value="GAH77234.1"/>
    <property type="molecule type" value="Genomic_DNA"/>
</dbReference>